<keyword evidence="1" id="KW-0472">Membrane</keyword>
<reference evidence="3" key="1">
    <citation type="journal article" date="2019" name="Sci. Rep.">
        <title>Draft genome of Tanacetum cinerariifolium, the natural source of mosquito coil.</title>
        <authorList>
            <person name="Yamashiro T."/>
            <person name="Shiraishi A."/>
            <person name="Satake H."/>
            <person name="Nakayama K."/>
        </authorList>
    </citation>
    <scope>NUCLEOTIDE SEQUENCE</scope>
</reference>
<keyword evidence="1" id="KW-1133">Transmembrane helix</keyword>
<dbReference type="EMBL" id="BKCJ010009582">
    <property type="protein sequence ID" value="GEU87632.1"/>
    <property type="molecule type" value="Genomic_DNA"/>
</dbReference>
<comment type="caution">
    <text evidence="3">The sequence shown here is derived from an EMBL/GenBank/DDBJ whole genome shotgun (WGS) entry which is preliminary data.</text>
</comment>
<accession>A0A6L2NRF4</accession>
<dbReference type="InterPro" id="IPR040256">
    <property type="entry name" value="At4g02000-like"/>
</dbReference>
<feature type="domain" description="DUF4283" evidence="2">
    <location>
        <begin position="166"/>
        <end position="248"/>
    </location>
</feature>
<dbReference type="AlphaFoldDB" id="A0A6L2NRF4"/>
<evidence type="ECO:0000259" key="2">
    <source>
        <dbReference type="Pfam" id="PF14111"/>
    </source>
</evidence>
<name>A0A6L2NRF4_TANCI</name>
<organism evidence="3">
    <name type="scientific">Tanacetum cinerariifolium</name>
    <name type="common">Dalmatian daisy</name>
    <name type="synonym">Chrysanthemum cinerariifolium</name>
    <dbReference type="NCBI Taxonomy" id="118510"/>
    <lineage>
        <taxon>Eukaryota</taxon>
        <taxon>Viridiplantae</taxon>
        <taxon>Streptophyta</taxon>
        <taxon>Embryophyta</taxon>
        <taxon>Tracheophyta</taxon>
        <taxon>Spermatophyta</taxon>
        <taxon>Magnoliopsida</taxon>
        <taxon>eudicotyledons</taxon>
        <taxon>Gunneridae</taxon>
        <taxon>Pentapetalae</taxon>
        <taxon>asterids</taxon>
        <taxon>campanulids</taxon>
        <taxon>Asterales</taxon>
        <taxon>Asteraceae</taxon>
        <taxon>Asteroideae</taxon>
        <taxon>Anthemideae</taxon>
        <taxon>Anthemidinae</taxon>
        <taxon>Tanacetum</taxon>
    </lineage>
</organism>
<feature type="transmembrane region" description="Helical" evidence="1">
    <location>
        <begin position="309"/>
        <end position="330"/>
    </location>
</feature>
<dbReference type="InterPro" id="IPR025558">
    <property type="entry name" value="DUF4283"/>
</dbReference>
<proteinExistence type="predicted"/>
<keyword evidence="1" id="KW-0812">Transmembrane</keyword>
<sequence length="366" mass="40487">MSLIVKVVTKGQKECRHRHGKRVLGIGGEGVGRKNKKNKLMSGLNEVEKHVLNDDTVNGNTDDMSFIAVKINDIECKMLEGMLALVGDNVILIKTLNVDGQSTAVDHFPCLSDTFGTPNTSTKVATTGSSNTPSTNPSKKVANFHTLIAPNGNGPDEVVSLESKVKERFENSVYGFFLGKRVTYPVVENCVKNSWSRFGLVRTMMNSKGIFFFRFSSNTGMESMLENGPWLMHKVPLVLCKWSSLVNVAKEELMSVLVRVKLHDVPITKFANDGLSAISTKLANKEKLMLLSNISVATFKQLMLFDYKFVTLGLEYMVNAAIMIMLLMLLGKDVTKFSSQGEVLILLIGWKPLSPLQLDVEEVMSE</sequence>
<evidence type="ECO:0000313" key="3">
    <source>
        <dbReference type="EMBL" id="GEU87632.1"/>
    </source>
</evidence>
<protein>
    <recommendedName>
        <fullName evidence="2">DUF4283 domain-containing protein</fullName>
    </recommendedName>
</protein>
<dbReference type="PANTHER" id="PTHR31286">
    <property type="entry name" value="GLYCINE-RICH CELL WALL STRUCTURAL PROTEIN 1.8-LIKE"/>
    <property type="match status" value="1"/>
</dbReference>
<evidence type="ECO:0000256" key="1">
    <source>
        <dbReference type="SAM" id="Phobius"/>
    </source>
</evidence>
<dbReference type="PANTHER" id="PTHR31286:SF99">
    <property type="entry name" value="DUF4283 DOMAIN-CONTAINING PROTEIN"/>
    <property type="match status" value="1"/>
</dbReference>
<dbReference type="Pfam" id="PF14111">
    <property type="entry name" value="DUF4283"/>
    <property type="match status" value="1"/>
</dbReference>
<gene>
    <name evidence="3" type="ORF">Tci_059610</name>
</gene>